<organism evidence="2 3">
    <name type="scientific">Myxozyma melibiosi</name>
    <dbReference type="NCBI Taxonomy" id="54550"/>
    <lineage>
        <taxon>Eukaryota</taxon>
        <taxon>Fungi</taxon>
        <taxon>Dikarya</taxon>
        <taxon>Ascomycota</taxon>
        <taxon>Saccharomycotina</taxon>
        <taxon>Lipomycetes</taxon>
        <taxon>Lipomycetales</taxon>
        <taxon>Lipomycetaceae</taxon>
        <taxon>Myxozyma</taxon>
    </lineage>
</organism>
<dbReference type="EMBL" id="JBBJBU010000010">
    <property type="protein sequence ID" value="KAK7203829.1"/>
    <property type="molecule type" value="Genomic_DNA"/>
</dbReference>
<evidence type="ECO:0000313" key="3">
    <source>
        <dbReference type="Proteomes" id="UP001498771"/>
    </source>
</evidence>
<protein>
    <submittedName>
        <fullName evidence="2">Uncharacterized protein</fullName>
    </submittedName>
</protein>
<keyword evidence="3" id="KW-1185">Reference proteome</keyword>
<accession>A0ABR1F1V2</accession>
<gene>
    <name evidence="2" type="ORF">BZA70DRAFT_282186</name>
</gene>
<dbReference type="Proteomes" id="UP001498771">
    <property type="component" value="Unassembled WGS sequence"/>
</dbReference>
<comment type="caution">
    <text evidence="2">The sequence shown here is derived from an EMBL/GenBank/DDBJ whole genome shotgun (WGS) entry which is preliminary data.</text>
</comment>
<feature type="region of interest" description="Disordered" evidence="1">
    <location>
        <begin position="81"/>
        <end position="145"/>
    </location>
</feature>
<dbReference type="GeneID" id="90038749"/>
<evidence type="ECO:0000256" key="1">
    <source>
        <dbReference type="SAM" id="MobiDB-lite"/>
    </source>
</evidence>
<proteinExistence type="predicted"/>
<dbReference type="RefSeq" id="XP_064766862.1">
    <property type="nucleotide sequence ID" value="XM_064913237.1"/>
</dbReference>
<feature type="region of interest" description="Disordered" evidence="1">
    <location>
        <begin position="229"/>
        <end position="353"/>
    </location>
</feature>
<feature type="compositionally biased region" description="Basic and acidic residues" evidence="1">
    <location>
        <begin position="258"/>
        <end position="267"/>
    </location>
</feature>
<feature type="region of interest" description="Disordered" evidence="1">
    <location>
        <begin position="1337"/>
        <end position="1420"/>
    </location>
</feature>
<sequence length="1420" mass="163248">MRRRMPRLVPLSRRTSVAKFASCRACAEQVGRCYSVYSRPTTNEPSASRRPRPVCKQFSREQTPWIGDRVLSRELRRFIHLTQPRRSSHPKSTSQSSIADSEHAGAVGEQEDDSRAPGESPTKPTKPASAAKPNLSSKMRRKGESTVKKFDPILLPPDLHNISLQADAAFFSEWVYPPAATAEETLNPERAHLSFYSKWVDPPAAAAEETHNPERAHLSFYSKWVDPPAAAAEETHNPERAGASSFSESVDPPAVAADETHNPERPRLPIFSKRVDPPAAIAEETHNPGRPRLPILSKRVDRPAVAAEETHNPERAAENHDKHHDENHDEDRDPEVDPESPTPTENQRPGLTRKQFIPKIKGYLLAFESYLASAMPNFVPIDDDRPKPTEQQGDLPSVEIMGSEPYPTDRPQSQRVERRQTNLLEHEDKNDSPEATSHPSLKELIYSFFSLYADDPKFPELGQRPRSVLDFQIQQTRFRLHLGRKELPQAEVAKIARYLFQTDDLDPGMVADLFKHMYRHQMHADIIRFALRTMEIWTAAEATSLFILHKAALPKVAMAVMFRTCVGLQQHHFARQILAEAYSDPAFAEIFGVNNSEELTELEKELFFQAQLEHSITNATDPKALSELVNGSKMSDLIRRSEETMKLVISRLIKLGDTNSAVDIVVNSVFRNPQYIFYALEIAVEEGAELSGRLDDILSSGVAQLLAAGRTFDSLRFVVDLTDRHNTMEVWSFLATGSRTAITRSEDVDHDLCTNSERLSKRLARAFLNRAIEFGDATLFLRVLQTKLPERVYIHMAPGHTAEMYELLLKRTYSSEMSVLTEQRTINMMAALLSAQSPIAARRSFQRLLSRIRRYRDVTEERKLQYVYAMLSALAKVPGLQMSARFWMVMEPIVLHGSENLRKAVTMRFRNTIGPDTALAVLHNHVDKHRATLTYDYLLLCGYLSLPKKPSRDLPEKLFSELKCTILSMLSNHSVADESEFPEVALRTTETMPAEVINARTVAVERLVNMMHEKYDLPESFFQWYLQVMMYYHQFEFVFETIMAGHEQLMKANRGERRKSKVRLNKVSQSLLEELQFKALQARQPYWALYGWGLGQFMFGRTQPEHDEKLIRLTFRLLESETKSGLEGSDFALRMECVKLMSEIRSRHIDQWIERVTNILKQGFELIRTDERESPFISPSAIMMVSEKRLTEALKTLVAAADVYCELPQFNWEQYLWRMRRVLLHRARGRHIYLIVEARYSALVRLVKNYVRLHDWWGVELELIRRGPDYYFDRHKQATRIKADDELMEAMSEIGYYTEAGVRRDIGEVFKDQEKEEQIKVEFMERLQDRDPLEWGTEHLDEASASAAGQPETRRRRREMPKRDTRVLLRLQALRRRRPPRPPYRRPLYRGNTVKSGEYYPGRGRHPATGEYVSDTDSAA</sequence>
<evidence type="ECO:0000313" key="2">
    <source>
        <dbReference type="EMBL" id="KAK7203829.1"/>
    </source>
</evidence>
<feature type="compositionally biased region" description="Polar residues" evidence="1">
    <location>
        <begin position="90"/>
        <end position="99"/>
    </location>
</feature>
<feature type="region of interest" description="Disordered" evidence="1">
    <location>
        <begin position="381"/>
        <end position="417"/>
    </location>
</feature>
<feature type="compositionally biased region" description="Basic and acidic residues" evidence="1">
    <location>
        <begin position="298"/>
        <end position="331"/>
    </location>
</feature>
<name>A0ABR1F1V2_9ASCO</name>
<feature type="compositionally biased region" description="Basic residues" evidence="1">
    <location>
        <begin position="1373"/>
        <end position="1388"/>
    </location>
</feature>
<reference evidence="2 3" key="1">
    <citation type="submission" date="2024-03" db="EMBL/GenBank/DDBJ databases">
        <title>Genome-scale model development and genomic sequencing of the oleaginous clade Lipomyces.</title>
        <authorList>
            <consortium name="Lawrence Berkeley National Laboratory"/>
            <person name="Czajka J.J."/>
            <person name="Han Y."/>
            <person name="Kim J."/>
            <person name="Mondo S.J."/>
            <person name="Hofstad B.A."/>
            <person name="Robles A."/>
            <person name="Haridas S."/>
            <person name="Riley R."/>
            <person name="LaButti K."/>
            <person name="Pangilinan J."/>
            <person name="Andreopoulos W."/>
            <person name="Lipzen A."/>
            <person name="Yan J."/>
            <person name="Wang M."/>
            <person name="Ng V."/>
            <person name="Grigoriev I.V."/>
            <person name="Spatafora J.W."/>
            <person name="Magnuson J.K."/>
            <person name="Baker S.E."/>
            <person name="Pomraning K.R."/>
        </authorList>
    </citation>
    <scope>NUCLEOTIDE SEQUENCE [LARGE SCALE GENOMIC DNA]</scope>
    <source>
        <strain evidence="2 3">Phaff 52-87</strain>
    </source>
</reference>